<dbReference type="Proteomes" id="UP000005204">
    <property type="component" value="Unassembled WGS sequence"/>
</dbReference>
<reference evidence="3" key="1">
    <citation type="journal article" date="2008" name="Insect Biochem. Mol. Biol.">
        <title>The genome of a lepidopteran model insect, the silkworm Bombyx mori.</title>
        <authorList>
            <consortium name="International Silkworm Genome Consortium"/>
        </authorList>
    </citation>
    <scope>NUCLEOTIDE SEQUENCE [LARGE SCALE GENOMIC DNA]</scope>
    <source>
        <strain evidence="3">p50T</strain>
    </source>
</reference>
<evidence type="ECO:0000313" key="3">
    <source>
        <dbReference type="Proteomes" id="UP000005204"/>
    </source>
</evidence>
<dbReference type="AlphaFoldDB" id="A0A8R2M4W8"/>
<proteinExistence type="predicted"/>
<dbReference type="SMR" id="A0A8R2M4W8"/>
<name>A0A8R2M4W8_BOMMO</name>
<organism evidence="2 3">
    <name type="scientific">Bombyx mori</name>
    <name type="common">Silk moth</name>
    <dbReference type="NCBI Taxonomy" id="7091"/>
    <lineage>
        <taxon>Eukaryota</taxon>
        <taxon>Metazoa</taxon>
        <taxon>Ecdysozoa</taxon>
        <taxon>Arthropoda</taxon>
        <taxon>Hexapoda</taxon>
        <taxon>Insecta</taxon>
        <taxon>Pterygota</taxon>
        <taxon>Neoptera</taxon>
        <taxon>Endopterygota</taxon>
        <taxon>Lepidoptera</taxon>
        <taxon>Glossata</taxon>
        <taxon>Ditrysia</taxon>
        <taxon>Bombycoidea</taxon>
        <taxon>Bombycidae</taxon>
        <taxon>Bombycinae</taxon>
        <taxon>Bombyx</taxon>
    </lineage>
</organism>
<keyword evidence="1" id="KW-0732">Signal</keyword>
<feature type="chain" id="PRO_5035917480" evidence="1">
    <location>
        <begin position="29"/>
        <end position="442"/>
    </location>
</feature>
<keyword evidence="3" id="KW-1185">Reference proteome</keyword>
<accession>A0A8R2M4W8</accession>
<sequence>MMNISIVKLIYIDRLLLFILTLFSVTNSMSDELSNYSARGLITNVPYFSSVTISGMKQNITTSPITKYLNKVNRKQYEIINMLWRKTKIFVDIENNTSKYKSQKVNSTEKTKQYFLRKNLQIPRPFPGFQTSTPSFIEFYYLHEIDESNKGNMLHTDSHKLVDVKTKIDNVRHNSLRSVNAFYLFDRFFKTPQENLYKSFKTSGRTSSNKQIILNETSLFTLSTDQYSEKNENITQLDKLNKSISSKIFHVDPRFLPDKNKKRKGVHNSTANKRITQAENSTSKVFQYRNVDVQHTTTNDKVKFFEIYDSQLGFDHKESIDYIKIKTENKEEKKLLLEHLDFDAVQNNADTKLKHRKKHIIETNRNGFQIQESHNSVTTLNTSTKEMKTSSGRMRDISFRYEFVPWLNYPFMAVYVYEPLQLLPLVCLGITKIQADTVNQLS</sequence>
<evidence type="ECO:0000313" key="2">
    <source>
        <dbReference type="EnsemblMetazoa" id="XP_037874672.1"/>
    </source>
</evidence>
<reference evidence="2" key="2">
    <citation type="submission" date="2022-06" db="UniProtKB">
        <authorList>
            <consortium name="EnsemblMetazoa"/>
        </authorList>
    </citation>
    <scope>IDENTIFICATION</scope>
    <source>
        <strain evidence="2">p50T (Dazao)</strain>
    </source>
</reference>
<feature type="signal peptide" evidence="1">
    <location>
        <begin position="1"/>
        <end position="28"/>
    </location>
</feature>
<evidence type="ECO:0000256" key="1">
    <source>
        <dbReference type="SAM" id="SignalP"/>
    </source>
</evidence>
<dbReference type="EnsemblMetazoa" id="XM_038018744.1">
    <property type="protein sequence ID" value="XP_037874672.1"/>
    <property type="gene ID" value="LOC101747142"/>
</dbReference>
<protein>
    <submittedName>
        <fullName evidence="2">Uncharacterized protein</fullName>
    </submittedName>
</protein>